<evidence type="ECO:0000259" key="7">
    <source>
        <dbReference type="Pfam" id="PF09349"/>
    </source>
</evidence>
<dbReference type="InterPro" id="IPR036778">
    <property type="entry name" value="OHCU_decarboxylase_sf"/>
</dbReference>
<evidence type="ECO:0000256" key="5">
    <source>
        <dbReference type="ARBA" id="ARBA00022793"/>
    </source>
</evidence>
<comment type="pathway">
    <text evidence="2">Purine metabolism; urate degradation; (S)-allantoin from urate: step 3/3.</text>
</comment>
<dbReference type="PANTHER" id="PTHR43466:SF1">
    <property type="entry name" value="2-OXO-4-HYDROXY-4-CARBOXY-5-UREIDOIMIDAZOLINE DECARBOXYLASE-RELATED"/>
    <property type="match status" value="1"/>
</dbReference>
<evidence type="ECO:0000256" key="6">
    <source>
        <dbReference type="ARBA" id="ARBA00023239"/>
    </source>
</evidence>
<keyword evidence="5" id="KW-0210">Decarboxylase</keyword>
<protein>
    <recommendedName>
        <fullName evidence="3">2-oxo-4-hydroxy-4-carboxy-5-ureidoimidazoline decarboxylase</fullName>
        <ecNumber evidence="3">4.1.1.97</ecNumber>
    </recommendedName>
</protein>
<proteinExistence type="predicted"/>
<dbReference type="EC" id="4.1.1.97" evidence="3"/>
<keyword evidence="6" id="KW-0456">Lyase</keyword>
<dbReference type="Proteomes" id="UP000199501">
    <property type="component" value="Unassembled WGS sequence"/>
</dbReference>
<evidence type="ECO:0000256" key="1">
    <source>
        <dbReference type="ARBA" id="ARBA00001163"/>
    </source>
</evidence>
<dbReference type="GO" id="GO:0051997">
    <property type="term" value="F:2-oxo-4-hydroxy-4-carboxy-5-ureidoimidazoline decarboxylase activity"/>
    <property type="evidence" value="ECO:0007669"/>
    <property type="project" value="UniProtKB-EC"/>
</dbReference>
<evidence type="ECO:0000313" key="8">
    <source>
        <dbReference type="EMBL" id="SDC42251.1"/>
    </source>
</evidence>
<keyword evidence="9" id="KW-1185">Reference proteome</keyword>
<name>A0A1G6LG92_9PSEU</name>
<evidence type="ECO:0000256" key="2">
    <source>
        <dbReference type="ARBA" id="ARBA00004754"/>
    </source>
</evidence>
<dbReference type="PANTHER" id="PTHR43466">
    <property type="entry name" value="2-OXO-4-HYDROXY-4-CARBOXY-5-UREIDOIMIDAZOLINE DECARBOXYLASE-RELATED"/>
    <property type="match status" value="1"/>
</dbReference>
<accession>A0A1G6LG92</accession>
<dbReference type="InterPro" id="IPR017595">
    <property type="entry name" value="OHCU_decarboxylase-2"/>
</dbReference>
<dbReference type="Gene3D" id="1.10.3330.10">
    <property type="entry name" value="Oxo-4-hydroxy-4-carboxy-5-ureidoimidazoline decarboxylase"/>
    <property type="match status" value="1"/>
</dbReference>
<comment type="catalytic activity">
    <reaction evidence="1">
        <text>5-hydroxy-2-oxo-4-ureido-2,5-dihydro-1H-imidazole-5-carboxylate + H(+) = (S)-allantoin + CO2</text>
        <dbReference type="Rhea" id="RHEA:26301"/>
        <dbReference type="ChEBI" id="CHEBI:15378"/>
        <dbReference type="ChEBI" id="CHEBI:15678"/>
        <dbReference type="ChEBI" id="CHEBI:16526"/>
        <dbReference type="ChEBI" id="CHEBI:58639"/>
        <dbReference type="EC" id="4.1.1.97"/>
    </reaction>
</comment>
<dbReference type="NCBIfam" id="TIGR03180">
    <property type="entry name" value="UraD_2"/>
    <property type="match status" value="1"/>
</dbReference>
<dbReference type="AlphaFoldDB" id="A0A1G6LG92"/>
<dbReference type="STRING" id="1271860.SAMN05216174_10257"/>
<dbReference type="EMBL" id="FMZZ01000002">
    <property type="protein sequence ID" value="SDC42251.1"/>
    <property type="molecule type" value="Genomic_DNA"/>
</dbReference>
<evidence type="ECO:0000256" key="4">
    <source>
        <dbReference type="ARBA" id="ARBA00022631"/>
    </source>
</evidence>
<keyword evidence="4" id="KW-0659">Purine metabolism</keyword>
<evidence type="ECO:0000313" key="9">
    <source>
        <dbReference type="Proteomes" id="UP000199501"/>
    </source>
</evidence>
<organism evidence="8 9">
    <name type="scientific">Actinokineospora iranica</name>
    <dbReference type="NCBI Taxonomy" id="1271860"/>
    <lineage>
        <taxon>Bacteria</taxon>
        <taxon>Bacillati</taxon>
        <taxon>Actinomycetota</taxon>
        <taxon>Actinomycetes</taxon>
        <taxon>Pseudonocardiales</taxon>
        <taxon>Pseudonocardiaceae</taxon>
        <taxon>Actinokineospora</taxon>
    </lineage>
</organism>
<dbReference type="Pfam" id="PF09349">
    <property type="entry name" value="OHCU_decarbox"/>
    <property type="match status" value="1"/>
</dbReference>
<sequence>MPVVLSVGDLLSCCASKRWATEVAAQGPFPSLDSLERVSAEVLAGVDWADVRAAIDAHPRIGERVTGADREAAWSRDEQSAAAVVDERVRAELVDGNVRYEKRFGHVFLICATGLSAGDVLSALRARLGNDDAVEREIVRAELAKIVGLRLRKLVDR</sequence>
<dbReference type="InterPro" id="IPR018020">
    <property type="entry name" value="OHCU_decarboxylase"/>
</dbReference>
<gene>
    <name evidence="8" type="ORF">SAMN05216174_10257</name>
</gene>
<evidence type="ECO:0000256" key="3">
    <source>
        <dbReference type="ARBA" id="ARBA00012257"/>
    </source>
</evidence>
<dbReference type="SUPFAM" id="SSF158694">
    <property type="entry name" value="UraD-Like"/>
    <property type="match status" value="1"/>
</dbReference>
<dbReference type="GO" id="GO:0006144">
    <property type="term" value="P:purine nucleobase metabolic process"/>
    <property type="evidence" value="ECO:0007669"/>
    <property type="project" value="UniProtKB-KW"/>
</dbReference>
<dbReference type="GO" id="GO:0019628">
    <property type="term" value="P:urate catabolic process"/>
    <property type="evidence" value="ECO:0007669"/>
    <property type="project" value="TreeGrafter"/>
</dbReference>
<reference evidence="9" key="1">
    <citation type="submission" date="2016-10" db="EMBL/GenBank/DDBJ databases">
        <authorList>
            <person name="Varghese N."/>
            <person name="Submissions S."/>
        </authorList>
    </citation>
    <scope>NUCLEOTIDE SEQUENCE [LARGE SCALE GENOMIC DNA]</scope>
    <source>
        <strain evidence="9">IBRC-M 10403</strain>
    </source>
</reference>
<feature type="domain" description="Oxo-4-hydroxy-4-carboxy-5-ureidoimidazoline decarboxylase" evidence="7">
    <location>
        <begin position="10"/>
        <end position="152"/>
    </location>
</feature>
<dbReference type="NCBIfam" id="NF010372">
    <property type="entry name" value="PRK13798.1"/>
    <property type="match status" value="1"/>
</dbReference>